<dbReference type="GO" id="GO:0016887">
    <property type="term" value="F:ATP hydrolysis activity"/>
    <property type="evidence" value="ECO:0007669"/>
    <property type="project" value="TreeGrafter"/>
</dbReference>
<evidence type="ECO:0000256" key="3">
    <source>
        <dbReference type="ARBA" id="ARBA00022840"/>
    </source>
</evidence>
<protein>
    <submittedName>
        <fullName evidence="5">Type II secretion system protein E</fullName>
    </submittedName>
</protein>
<accession>U5QHS7</accession>
<dbReference type="CDD" id="cd01129">
    <property type="entry name" value="PulE-GspE-like"/>
    <property type="match status" value="1"/>
</dbReference>
<dbReference type="AlphaFoldDB" id="U5QHS7"/>
<dbReference type="InterPro" id="IPR007831">
    <property type="entry name" value="T2SS_GspE_N"/>
</dbReference>
<dbReference type="eggNOG" id="COG2804">
    <property type="taxonomic scope" value="Bacteria"/>
</dbReference>
<dbReference type="Pfam" id="PF05157">
    <property type="entry name" value="MshEN"/>
    <property type="match status" value="1"/>
</dbReference>
<dbReference type="Proteomes" id="UP000017396">
    <property type="component" value="Chromosome"/>
</dbReference>
<dbReference type="PANTHER" id="PTHR30258:SF2">
    <property type="entry name" value="COMG OPERON PROTEIN 1"/>
    <property type="match status" value="1"/>
</dbReference>
<dbReference type="FunFam" id="3.40.50.300:FF:000398">
    <property type="entry name" value="Type IV pilus assembly ATPase PilB"/>
    <property type="match status" value="1"/>
</dbReference>
<evidence type="ECO:0000313" key="6">
    <source>
        <dbReference type="Proteomes" id="UP000017396"/>
    </source>
</evidence>
<dbReference type="GO" id="GO:0005886">
    <property type="term" value="C:plasma membrane"/>
    <property type="evidence" value="ECO:0007669"/>
    <property type="project" value="TreeGrafter"/>
</dbReference>
<dbReference type="RefSeq" id="WP_023173567.1">
    <property type="nucleotide sequence ID" value="NC_022600.1"/>
</dbReference>
<dbReference type="PANTHER" id="PTHR30258">
    <property type="entry name" value="TYPE II SECRETION SYSTEM PROTEIN GSPE-RELATED"/>
    <property type="match status" value="1"/>
</dbReference>
<gene>
    <name evidence="5" type="primary">pilB</name>
    <name evidence="5" type="ORF">GKIL_2172</name>
</gene>
<dbReference type="PATRIC" id="fig|1183438.3.peg.2134"/>
<dbReference type="EMBL" id="CP003587">
    <property type="protein sequence ID" value="AGY58418.1"/>
    <property type="molecule type" value="Genomic_DNA"/>
</dbReference>
<dbReference type="Pfam" id="PF00437">
    <property type="entry name" value="T2SSE"/>
    <property type="match status" value="1"/>
</dbReference>
<evidence type="ECO:0000256" key="2">
    <source>
        <dbReference type="ARBA" id="ARBA00022741"/>
    </source>
</evidence>
<evidence type="ECO:0000259" key="4">
    <source>
        <dbReference type="SMART" id="SM00382"/>
    </source>
</evidence>
<dbReference type="SMART" id="SM00382">
    <property type="entry name" value="AAA"/>
    <property type="match status" value="1"/>
</dbReference>
<keyword evidence="2" id="KW-0547">Nucleotide-binding</keyword>
<feature type="domain" description="AAA+ ATPase" evidence="4">
    <location>
        <begin position="265"/>
        <end position="388"/>
    </location>
</feature>
<evidence type="ECO:0000256" key="1">
    <source>
        <dbReference type="ARBA" id="ARBA00006611"/>
    </source>
</evidence>
<evidence type="ECO:0000313" key="5">
    <source>
        <dbReference type="EMBL" id="AGY58418.1"/>
    </source>
</evidence>
<dbReference type="OrthoDB" id="568371at2"/>
<dbReference type="InterPro" id="IPR027417">
    <property type="entry name" value="P-loop_NTPase"/>
</dbReference>
<reference evidence="5 6" key="1">
    <citation type="journal article" date="2013" name="PLoS ONE">
        <title>Cultivation and Complete Genome Sequencing of Gloeobacter kilaueensis sp. nov., from a Lava Cave in Kilauea Caldera, Hawai'i.</title>
        <authorList>
            <person name="Saw J.H."/>
            <person name="Schatz M."/>
            <person name="Brown M.V."/>
            <person name="Kunkel D.D."/>
            <person name="Foster J.S."/>
            <person name="Shick H."/>
            <person name="Christensen S."/>
            <person name="Hou S."/>
            <person name="Wan X."/>
            <person name="Donachie S.P."/>
        </authorList>
    </citation>
    <scope>NUCLEOTIDE SEQUENCE [LARGE SCALE GENOMIC DNA]</scope>
    <source>
        <strain evidence="6">JS</strain>
    </source>
</reference>
<sequence length="552" mass="60990">MTALALSERTLATHQRLFEIKLLFGVMVIDPEQDAPGEAESGRLRELVGSEACAHYRLLPIRQEQSTVVVAMVDPDDLEAIDHLVRRLHCQGLALRRVAVGEEEYGRWLARRGVGEERAVLPEWQVQEESPVLRLAGQILLRAISSGSSDIHIEPTERHLRIRLRQDGVLREAFEPLPIEIAPALVSHFKVLAELDIAERRLPQDGRLRRHFDGRAIDFRLSTLPGRYGEKLVLRLLDSAARFRLAELIADGQTLALVNRWIHRPHGLVLVTGPTGSGKTTTLYAALEERNEVGLNIVTAEDPIEYSLPGVTQVQVLREKGLDFARILRAFLRQDPDILLVGESRDRETIATAVEAALTGHLVLTSLHTNDAAEAIVRLAELGIEPYLITGALVGVLAQRLVRRLCAHCREPYYPNPERLRPFGALTATTGKVVFYRARSCDHCGGTGYKGRVGVYEAMGISEGLRTLIADGASAARLRGAALEAGMQTLLTSALQLARRGLTSLEEVERVVLTDAGLHACTAHTSNCRGCRAELRPEWIDCPYCTTPRQDG</sequence>
<dbReference type="Gene3D" id="3.30.300.160">
    <property type="entry name" value="Type II secretion system, protein E, N-terminal domain"/>
    <property type="match status" value="1"/>
</dbReference>
<keyword evidence="3" id="KW-0067">ATP-binding</keyword>
<dbReference type="SUPFAM" id="SSF52540">
    <property type="entry name" value="P-loop containing nucleoside triphosphate hydrolases"/>
    <property type="match status" value="1"/>
</dbReference>
<dbReference type="HOGENOM" id="CLU_013446_10_1_3"/>
<dbReference type="STRING" id="1183438.GKIL_2172"/>
<proteinExistence type="inferred from homology"/>
<dbReference type="InterPro" id="IPR037257">
    <property type="entry name" value="T2SS_E_N_sf"/>
</dbReference>
<dbReference type="InterPro" id="IPR001482">
    <property type="entry name" value="T2SS/T4SS_dom"/>
</dbReference>
<dbReference type="Gene3D" id="3.30.450.90">
    <property type="match status" value="1"/>
</dbReference>
<dbReference type="SUPFAM" id="SSF160246">
    <property type="entry name" value="EspE N-terminal domain-like"/>
    <property type="match status" value="1"/>
</dbReference>
<keyword evidence="6" id="KW-1185">Reference proteome</keyword>
<organism evidence="5 6">
    <name type="scientific">Gloeobacter kilaueensis (strain ATCC BAA-2537 / CCAP 1431/1 / ULC 316 / JS1)</name>
    <dbReference type="NCBI Taxonomy" id="1183438"/>
    <lineage>
        <taxon>Bacteria</taxon>
        <taxon>Bacillati</taxon>
        <taxon>Cyanobacteriota</taxon>
        <taxon>Cyanophyceae</taxon>
        <taxon>Gloeobacterales</taxon>
        <taxon>Gloeobacteraceae</taxon>
        <taxon>Gloeobacter</taxon>
    </lineage>
</organism>
<dbReference type="GO" id="GO:0005524">
    <property type="term" value="F:ATP binding"/>
    <property type="evidence" value="ECO:0007669"/>
    <property type="project" value="UniProtKB-KW"/>
</dbReference>
<dbReference type="KEGG" id="glj:GKIL_2172"/>
<name>U5QHS7_GLOK1</name>
<comment type="similarity">
    <text evidence="1">Belongs to the GSP E family.</text>
</comment>
<dbReference type="InterPro" id="IPR003593">
    <property type="entry name" value="AAA+_ATPase"/>
</dbReference>
<dbReference type="Gene3D" id="3.40.50.300">
    <property type="entry name" value="P-loop containing nucleotide triphosphate hydrolases"/>
    <property type="match status" value="1"/>
</dbReference>